<sequence length="271" mass="31027">LSFPCKICFTSPFNAGCSGSTTSGAVPVHQYPTCHQTWSAFGAVLVATLLYTNNALYARMIYGTEFADHLWGLPEPNINRPSLDVASVCLVRVITLFFITSAILRNSSTKSCIIEEEGYKCYQRRLRNNHQFQQLLLAKDNILNICIRNVKRYHHCQAQDISTLRSCLCSSREELENRLQASVLRCVRQSEYLPGFIYHLIIDTGSKNLKSKELSPSFSSRFHERPNRPHRPKEIIRSIKTTASKPKKAEDLEIVTGKICSFRLKKRYEYR</sequence>
<evidence type="ECO:0000313" key="3">
    <source>
        <dbReference type="WBParaSite" id="DME_0000673101-mRNA-1"/>
    </source>
</evidence>
<keyword evidence="1" id="KW-1133">Transmembrane helix</keyword>
<feature type="transmembrane region" description="Helical" evidence="1">
    <location>
        <begin position="85"/>
        <end position="104"/>
    </location>
</feature>
<organism evidence="2 3">
    <name type="scientific">Dracunculus medinensis</name>
    <name type="common">Guinea worm</name>
    <dbReference type="NCBI Taxonomy" id="318479"/>
    <lineage>
        <taxon>Eukaryota</taxon>
        <taxon>Metazoa</taxon>
        <taxon>Ecdysozoa</taxon>
        <taxon>Nematoda</taxon>
        <taxon>Chromadorea</taxon>
        <taxon>Rhabditida</taxon>
        <taxon>Spirurina</taxon>
        <taxon>Dracunculoidea</taxon>
        <taxon>Dracunculidae</taxon>
        <taxon>Dracunculus</taxon>
    </lineage>
</organism>
<name>A0A0N4UGU3_DRAME</name>
<keyword evidence="1" id="KW-0812">Transmembrane</keyword>
<proteinExistence type="predicted"/>
<reference evidence="3" key="1">
    <citation type="submission" date="2017-02" db="UniProtKB">
        <authorList>
            <consortium name="WormBaseParasite"/>
        </authorList>
    </citation>
    <scope>IDENTIFICATION</scope>
</reference>
<dbReference type="Proteomes" id="UP000038040">
    <property type="component" value="Unplaced"/>
</dbReference>
<protein>
    <submittedName>
        <fullName evidence="3">AcidPPc domain-containing protein</fullName>
    </submittedName>
</protein>
<keyword evidence="1" id="KW-0472">Membrane</keyword>
<dbReference type="AlphaFoldDB" id="A0A0N4UGU3"/>
<evidence type="ECO:0000313" key="2">
    <source>
        <dbReference type="Proteomes" id="UP000038040"/>
    </source>
</evidence>
<evidence type="ECO:0000256" key="1">
    <source>
        <dbReference type="SAM" id="Phobius"/>
    </source>
</evidence>
<accession>A0A0N4UGU3</accession>
<dbReference type="WBParaSite" id="DME_0000673101-mRNA-1">
    <property type="protein sequence ID" value="DME_0000673101-mRNA-1"/>
    <property type="gene ID" value="DME_0000673101"/>
</dbReference>